<dbReference type="RefSeq" id="WP_342808381.1">
    <property type="nucleotide sequence ID" value="NZ_JAOPJZ010000005.1"/>
</dbReference>
<evidence type="ECO:0000313" key="2">
    <source>
        <dbReference type="EMBL" id="MCU4752036.1"/>
    </source>
</evidence>
<dbReference type="EMBL" id="JAOPJZ010000005">
    <property type="protein sequence ID" value="MCU4752036.1"/>
    <property type="molecule type" value="Genomic_DNA"/>
</dbReference>
<keyword evidence="3" id="KW-1185">Reference proteome</keyword>
<comment type="caution">
    <text evidence="2">The sequence shown here is derived from an EMBL/GenBank/DDBJ whole genome shotgun (WGS) entry which is preliminary data.</text>
</comment>
<proteinExistence type="predicted"/>
<evidence type="ECO:0000256" key="1">
    <source>
        <dbReference type="SAM" id="MobiDB-lite"/>
    </source>
</evidence>
<feature type="compositionally biased region" description="Acidic residues" evidence="1">
    <location>
        <begin position="36"/>
        <end position="46"/>
    </location>
</feature>
<dbReference type="PROSITE" id="PS51257">
    <property type="entry name" value="PROKAR_LIPOPROTEIN"/>
    <property type="match status" value="1"/>
</dbReference>
<name>A0AAP3E630_9EURY</name>
<gene>
    <name evidence="2" type="ORF">OB919_08570</name>
</gene>
<organism evidence="2 3">
    <name type="scientific">Natronosalvus hydrolyticus</name>
    <dbReference type="NCBI Taxonomy" id="2979988"/>
    <lineage>
        <taxon>Archaea</taxon>
        <taxon>Methanobacteriati</taxon>
        <taxon>Methanobacteriota</taxon>
        <taxon>Stenosarchaea group</taxon>
        <taxon>Halobacteria</taxon>
        <taxon>Halobacteriales</taxon>
        <taxon>Natrialbaceae</taxon>
        <taxon>Natronosalvus</taxon>
    </lineage>
</organism>
<feature type="region of interest" description="Disordered" evidence="1">
    <location>
        <begin position="28"/>
        <end position="52"/>
    </location>
</feature>
<dbReference type="PROSITE" id="PS51318">
    <property type="entry name" value="TAT"/>
    <property type="match status" value="1"/>
</dbReference>
<evidence type="ECO:0000313" key="3">
    <source>
        <dbReference type="Proteomes" id="UP001321047"/>
    </source>
</evidence>
<protein>
    <submittedName>
        <fullName evidence="2">Uncharacterized protein</fullName>
    </submittedName>
</protein>
<accession>A0AAP3E630</accession>
<dbReference type="AlphaFoldDB" id="A0AAP3E630"/>
<sequence>MHAPTRRDLLRLSALGATGAVAGCLANGDDPGAGNGDDDDNSDDNADPTLEPESVETIHFATRTDRPEWDDDAIGTAALAGSEELLSAVTPIEAVSDDHLEETLGPFIEETDFDTSILLFVESGGPDLCWNDLEITDVGLEDGGDHLTATATVHDTRDADEACGQAMIYPSTLTRITVDGDLPTTAAVTITDGWDETETVETSIDISVDPDDLEGYVRPDEEPDIVPAALECDDENVTRMDARETVDWGENDRFAMRIDRLEAERGETVTITMTNITNDQQVTGNDRKFGFEVYTEAGWEDVRVYDGESEYGPGYTDEGYTHPPGEGFEWSLELSTDEFETGHDMLEVCPDLPAGRYRFVYWPTNLAVAFDLRG</sequence>
<dbReference type="Proteomes" id="UP001321047">
    <property type="component" value="Unassembled WGS sequence"/>
</dbReference>
<dbReference type="InterPro" id="IPR006311">
    <property type="entry name" value="TAT_signal"/>
</dbReference>
<reference evidence="2 3" key="1">
    <citation type="submission" date="2022-09" db="EMBL/GenBank/DDBJ databases">
        <title>Enrichment on poylsaccharides allowed isolation of novel metabolic and taxonomic groups of Haloarchaea.</title>
        <authorList>
            <person name="Sorokin D.Y."/>
            <person name="Elcheninov A.G."/>
            <person name="Khizhniak T.V."/>
            <person name="Kolganova T.V."/>
            <person name="Kublanov I.V."/>
        </authorList>
    </citation>
    <scope>NUCLEOTIDE SEQUENCE [LARGE SCALE GENOMIC DNA]</scope>
    <source>
        <strain evidence="2 3">AArc-curdl1</strain>
    </source>
</reference>